<feature type="compositionally biased region" description="Polar residues" evidence="1">
    <location>
        <begin position="68"/>
        <end position="85"/>
    </location>
</feature>
<dbReference type="EMBL" id="KB468157">
    <property type="protein sequence ID" value="PCH44322.1"/>
    <property type="molecule type" value="Genomic_DNA"/>
</dbReference>
<keyword evidence="4" id="KW-1185">Reference proteome</keyword>
<accession>A0A2H3JQ88</accession>
<evidence type="ECO:0000313" key="3">
    <source>
        <dbReference type="EMBL" id="PCH44322.1"/>
    </source>
</evidence>
<sequence>MKIIAAVVLGFILPGGISLATPVGRAPRSLLNGKAGIENIDIIHIEVFTSTYSFIVWGQGECRGSAKFVQSSQAPGPIQSNGAQNQDKEEEGIPGYGATLTSEAPVHFGRDDTAPPSGAIWSNSAHYKIFGREEGIHETVADGALLSGGAHQEKYEEREATF</sequence>
<evidence type="ECO:0000256" key="2">
    <source>
        <dbReference type="SAM" id="SignalP"/>
    </source>
</evidence>
<proteinExistence type="predicted"/>
<feature type="region of interest" description="Disordered" evidence="1">
    <location>
        <begin position="68"/>
        <end position="101"/>
    </location>
</feature>
<evidence type="ECO:0000313" key="4">
    <source>
        <dbReference type="Proteomes" id="UP000218811"/>
    </source>
</evidence>
<gene>
    <name evidence="3" type="ORF">WOLCODRAFT_18857</name>
</gene>
<keyword evidence="2" id="KW-0732">Signal</keyword>
<dbReference type="AlphaFoldDB" id="A0A2H3JQ88"/>
<evidence type="ECO:0000256" key="1">
    <source>
        <dbReference type="SAM" id="MobiDB-lite"/>
    </source>
</evidence>
<feature type="chain" id="PRO_5013715980" evidence="2">
    <location>
        <begin position="21"/>
        <end position="162"/>
    </location>
</feature>
<organism evidence="3 4">
    <name type="scientific">Wolfiporia cocos (strain MD-104)</name>
    <name type="common">Brown rot fungus</name>
    <dbReference type="NCBI Taxonomy" id="742152"/>
    <lineage>
        <taxon>Eukaryota</taxon>
        <taxon>Fungi</taxon>
        <taxon>Dikarya</taxon>
        <taxon>Basidiomycota</taxon>
        <taxon>Agaricomycotina</taxon>
        <taxon>Agaricomycetes</taxon>
        <taxon>Polyporales</taxon>
        <taxon>Phaeolaceae</taxon>
        <taxon>Wolfiporia</taxon>
    </lineage>
</organism>
<name>A0A2H3JQ88_WOLCO</name>
<dbReference type="Proteomes" id="UP000218811">
    <property type="component" value="Unassembled WGS sequence"/>
</dbReference>
<protein>
    <submittedName>
        <fullName evidence="3">Uncharacterized protein</fullName>
    </submittedName>
</protein>
<feature type="signal peptide" evidence="2">
    <location>
        <begin position="1"/>
        <end position="20"/>
    </location>
</feature>
<reference evidence="3 4" key="1">
    <citation type="journal article" date="2012" name="Science">
        <title>The Paleozoic origin of enzymatic lignin decomposition reconstructed from 31 fungal genomes.</title>
        <authorList>
            <person name="Floudas D."/>
            <person name="Binder M."/>
            <person name="Riley R."/>
            <person name="Barry K."/>
            <person name="Blanchette R.A."/>
            <person name="Henrissat B."/>
            <person name="Martinez A.T."/>
            <person name="Otillar R."/>
            <person name="Spatafora J.W."/>
            <person name="Yadav J.S."/>
            <person name="Aerts A."/>
            <person name="Benoit I."/>
            <person name="Boyd A."/>
            <person name="Carlson A."/>
            <person name="Copeland A."/>
            <person name="Coutinho P.M."/>
            <person name="de Vries R.P."/>
            <person name="Ferreira P."/>
            <person name="Findley K."/>
            <person name="Foster B."/>
            <person name="Gaskell J."/>
            <person name="Glotzer D."/>
            <person name="Gorecki P."/>
            <person name="Heitman J."/>
            <person name="Hesse C."/>
            <person name="Hori C."/>
            <person name="Igarashi K."/>
            <person name="Jurgens J.A."/>
            <person name="Kallen N."/>
            <person name="Kersten P."/>
            <person name="Kohler A."/>
            <person name="Kuees U."/>
            <person name="Kumar T.K.A."/>
            <person name="Kuo A."/>
            <person name="LaButti K."/>
            <person name="Larrondo L.F."/>
            <person name="Lindquist E."/>
            <person name="Ling A."/>
            <person name="Lombard V."/>
            <person name="Lucas S."/>
            <person name="Lundell T."/>
            <person name="Martin R."/>
            <person name="McLaughlin D.J."/>
            <person name="Morgenstern I."/>
            <person name="Morin E."/>
            <person name="Murat C."/>
            <person name="Nagy L.G."/>
            <person name="Nolan M."/>
            <person name="Ohm R.A."/>
            <person name="Patyshakuliyeva A."/>
            <person name="Rokas A."/>
            <person name="Ruiz-Duenas F.J."/>
            <person name="Sabat G."/>
            <person name="Salamov A."/>
            <person name="Samejima M."/>
            <person name="Schmutz J."/>
            <person name="Slot J.C."/>
            <person name="St John F."/>
            <person name="Stenlid J."/>
            <person name="Sun H."/>
            <person name="Sun S."/>
            <person name="Syed K."/>
            <person name="Tsang A."/>
            <person name="Wiebenga A."/>
            <person name="Young D."/>
            <person name="Pisabarro A."/>
            <person name="Eastwood D.C."/>
            <person name="Martin F."/>
            <person name="Cullen D."/>
            <person name="Grigoriev I.V."/>
            <person name="Hibbett D.S."/>
        </authorList>
    </citation>
    <scope>NUCLEOTIDE SEQUENCE [LARGE SCALE GENOMIC DNA]</scope>
    <source>
        <strain evidence="3 4">MD-104</strain>
    </source>
</reference>